<keyword evidence="2" id="KW-0444">Lipid biosynthesis</keyword>
<dbReference type="InterPro" id="IPR052351">
    <property type="entry name" value="Ornithine_N-alpha-AT"/>
</dbReference>
<evidence type="ECO:0000256" key="6">
    <source>
        <dbReference type="ARBA" id="ARBA00038095"/>
    </source>
</evidence>
<evidence type="ECO:0000259" key="11">
    <source>
        <dbReference type="SMART" id="SM00563"/>
    </source>
</evidence>
<dbReference type="GO" id="GO:0006629">
    <property type="term" value="P:lipid metabolic process"/>
    <property type="evidence" value="ECO:0007669"/>
    <property type="project" value="UniProtKB-KW"/>
</dbReference>
<reference evidence="12" key="1">
    <citation type="submission" date="2023-01" db="EMBL/GenBank/DDBJ databases">
        <title>Vibrio sp. CB1-14 genome sequencing.</title>
        <authorList>
            <person name="Otstavnykh N."/>
            <person name="Isaeva M."/>
            <person name="Meleshko D."/>
        </authorList>
    </citation>
    <scope>NUCLEOTIDE SEQUENCE</scope>
    <source>
        <strain evidence="12">CB1-14</strain>
    </source>
</reference>
<evidence type="ECO:0000313" key="12">
    <source>
        <dbReference type="EMBL" id="XCD16550.1"/>
    </source>
</evidence>
<comment type="catalytic activity">
    <reaction evidence="10">
        <text>a (3R)-hydroxyacyl-[ACP] + L-ornithine = a lyso-ornithine lipid + holo-[ACP] + H(+)</text>
        <dbReference type="Rhea" id="RHEA:20633"/>
        <dbReference type="Rhea" id="RHEA-COMP:9685"/>
        <dbReference type="Rhea" id="RHEA-COMP:9945"/>
        <dbReference type="ChEBI" id="CHEBI:15378"/>
        <dbReference type="ChEBI" id="CHEBI:46911"/>
        <dbReference type="ChEBI" id="CHEBI:64479"/>
        <dbReference type="ChEBI" id="CHEBI:78827"/>
        <dbReference type="ChEBI" id="CHEBI:138482"/>
        <dbReference type="EC" id="2.3.2.30"/>
    </reaction>
    <physiologicalReaction direction="left-to-right" evidence="10">
        <dbReference type="Rhea" id="RHEA:20634"/>
    </physiologicalReaction>
</comment>
<dbReference type="InterPro" id="IPR002123">
    <property type="entry name" value="Plipid/glycerol_acylTrfase"/>
</dbReference>
<dbReference type="RefSeq" id="WP_353497809.1">
    <property type="nucleotide sequence ID" value="NZ_CP115920.1"/>
</dbReference>
<evidence type="ECO:0000256" key="7">
    <source>
        <dbReference type="ARBA" id="ARBA00039058"/>
    </source>
</evidence>
<dbReference type="InterPro" id="IPR016181">
    <property type="entry name" value="Acyl_CoA_acyltransferase"/>
</dbReference>
<dbReference type="KEGG" id="vck:PG915_03035"/>
<evidence type="ECO:0000256" key="2">
    <source>
        <dbReference type="ARBA" id="ARBA00022516"/>
    </source>
</evidence>
<evidence type="ECO:0000256" key="1">
    <source>
        <dbReference type="ARBA" id="ARBA00005189"/>
    </source>
</evidence>
<comment type="pathway">
    <text evidence="1">Lipid metabolism.</text>
</comment>
<proteinExistence type="inferred from homology"/>
<evidence type="ECO:0000256" key="8">
    <source>
        <dbReference type="ARBA" id="ARBA00039866"/>
    </source>
</evidence>
<sequence length="594" mass="66581">MDTTSPFRLPRKTPLGIAENVAEWATGLSVLDHLYAQRPPGCDTERFLRFALEILGIDYHIVTGSRDNLPQTGATLIVANHPLGCVEGVILAELLLQRRKDVKILANEFLKLVPELEPLFIGVDVFDGANAHKSNTRALRQANHHLEEGGALLVFPAGEVSQLVDSKALCLEDKEWSRSVSTLIKKYKALTVPVHIGGLNSKRFYLAGKVHPMLRTAMLGRELLNKKNRPISISIGEVIKFKEVNTLDNRQLVNYLRLNTYLLGKQQSQIPAETNPNTQSSSLTHPEPVASALPLSELLNDINQLPSQHHLLSSGEFDVYCTTMEHIPALMHEIGRMREHNFRLVGEGTGQALDIDHFDKDYQHLFIWDKANNKLVGAYRLGLVDTLLEKHGIQGLYSRTLFDYEHPFLATMGKSIEMGRSVIAEEYQKSMSALLLLWKGIAEFVHRHPDYTHLFGPVSISSDYSDVARQLLTDTMTLHHYDQDSAQHVSAPNPPKLAAHPNWNAQLLSALADMQLLSRVIARLDQGKSVPVLLRQYLSLNGKLVSFNVDPDFNNALDGLIVVDLRRVPQRSLARYMGSDNACHYLHRHNHSTP</sequence>
<dbReference type="AlphaFoldDB" id="A0AAU8BLH7"/>
<keyword evidence="4" id="KW-0443">Lipid metabolism</keyword>
<dbReference type="Gene3D" id="3.40.630.30">
    <property type="match status" value="1"/>
</dbReference>
<evidence type="ECO:0000256" key="10">
    <source>
        <dbReference type="ARBA" id="ARBA00047785"/>
    </source>
</evidence>
<evidence type="ECO:0000256" key="3">
    <source>
        <dbReference type="ARBA" id="ARBA00022679"/>
    </source>
</evidence>
<dbReference type="SUPFAM" id="SSF55729">
    <property type="entry name" value="Acyl-CoA N-acyltransferases (Nat)"/>
    <property type="match status" value="1"/>
</dbReference>
<accession>A0AAU8BLH7</accession>
<dbReference type="PANTHER" id="PTHR37323">
    <property type="entry name" value="GCN5-RELATED N-ACETYLTRANSFERASE"/>
    <property type="match status" value="1"/>
</dbReference>
<dbReference type="PANTHER" id="PTHR37323:SF1">
    <property type="entry name" value="L-ORNITHINE N(ALPHA)-ACYLTRANSFERASE"/>
    <property type="match status" value="1"/>
</dbReference>
<organism evidence="12">
    <name type="scientific">Vibrio chaetopteri</name>
    <dbReference type="NCBI Taxonomy" id="3016528"/>
    <lineage>
        <taxon>Bacteria</taxon>
        <taxon>Pseudomonadati</taxon>
        <taxon>Pseudomonadota</taxon>
        <taxon>Gammaproteobacteria</taxon>
        <taxon>Vibrionales</taxon>
        <taxon>Vibrionaceae</taxon>
        <taxon>Vibrio</taxon>
    </lineage>
</organism>
<evidence type="ECO:0000256" key="4">
    <source>
        <dbReference type="ARBA" id="ARBA00023098"/>
    </source>
</evidence>
<dbReference type="Pfam" id="PF13444">
    <property type="entry name" value="Acetyltransf_5"/>
    <property type="match status" value="1"/>
</dbReference>
<keyword evidence="3" id="KW-0808">Transferase</keyword>
<dbReference type="InterPro" id="IPR045746">
    <property type="entry name" value="ACT14924-like_Acyltransf_dom"/>
</dbReference>
<protein>
    <recommendedName>
        <fullName evidence="8">L-ornithine N(alpha)-acyltransferase</fullName>
        <ecNumber evidence="7">2.3.2.30</ecNumber>
    </recommendedName>
</protein>
<keyword evidence="5 12" id="KW-0012">Acyltransferase</keyword>
<dbReference type="Pfam" id="PF19576">
    <property type="entry name" value="Acyltransf_2"/>
    <property type="match status" value="1"/>
</dbReference>
<comment type="similarity">
    <text evidence="6">Belongs to the acetyltransferase family. OlsB subfamily.</text>
</comment>
<dbReference type="GO" id="GO:0043810">
    <property type="term" value="F:ornithine-acyl [acyl carrier protein] N-acyltransferase activity"/>
    <property type="evidence" value="ECO:0007669"/>
    <property type="project" value="UniProtKB-EC"/>
</dbReference>
<dbReference type="EC" id="2.3.2.30" evidence="7"/>
<dbReference type="SUPFAM" id="SSF69593">
    <property type="entry name" value="Glycerol-3-phosphate (1)-acyltransferase"/>
    <property type="match status" value="1"/>
</dbReference>
<name>A0AAU8BLH7_9VIBR</name>
<evidence type="ECO:0000256" key="9">
    <source>
        <dbReference type="ARBA" id="ARBA00045724"/>
    </source>
</evidence>
<dbReference type="SMART" id="SM00563">
    <property type="entry name" value="PlsC"/>
    <property type="match status" value="1"/>
</dbReference>
<dbReference type="EMBL" id="CP115920">
    <property type="protein sequence ID" value="XCD16550.1"/>
    <property type="molecule type" value="Genomic_DNA"/>
</dbReference>
<dbReference type="CDD" id="cd07986">
    <property type="entry name" value="LPLAT_ACT14924-like"/>
    <property type="match status" value="1"/>
</dbReference>
<comment type="function">
    <text evidence="9">Catalyzes the first step in the biosynthesis of ornithine lipids, which are phosphorus-free membrane lipids. Catalyzes the 3-hydroxyacyl-acyl carrier protein-dependent acylation of ornithine to form lyso-ornithine lipid (LOL).</text>
</comment>
<evidence type="ECO:0000256" key="5">
    <source>
        <dbReference type="ARBA" id="ARBA00023315"/>
    </source>
</evidence>
<gene>
    <name evidence="12" type="ORF">PG915_03035</name>
</gene>
<feature type="domain" description="Phospholipid/glycerol acyltransferase" evidence="11">
    <location>
        <begin position="75"/>
        <end position="199"/>
    </location>
</feature>